<feature type="region of interest" description="Disordered" evidence="1">
    <location>
        <begin position="57"/>
        <end position="79"/>
    </location>
</feature>
<evidence type="ECO:0008006" key="4">
    <source>
        <dbReference type="Google" id="ProtNLM"/>
    </source>
</evidence>
<dbReference type="PROSITE" id="PS51257">
    <property type="entry name" value="PROKAR_LIPOPROTEIN"/>
    <property type="match status" value="1"/>
</dbReference>
<gene>
    <name evidence="2" type="ORF">K7B10_36770</name>
</gene>
<dbReference type="Proteomes" id="UP001520654">
    <property type="component" value="Unassembled WGS sequence"/>
</dbReference>
<comment type="caution">
    <text evidence="2">The sequence shown here is derived from an EMBL/GenBank/DDBJ whole genome shotgun (WGS) entry which is preliminary data.</text>
</comment>
<dbReference type="RefSeq" id="WP_229343605.1">
    <property type="nucleotide sequence ID" value="NZ_JAINUL010000001.1"/>
</dbReference>
<organism evidence="2 3">
    <name type="scientific">Streptomyces flavotricini</name>
    <dbReference type="NCBI Taxonomy" id="66888"/>
    <lineage>
        <taxon>Bacteria</taxon>
        <taxon>Bacillati</taxon>
        <taxon>Actinomycetota</taxon>
        <taxon>Actinomycetes</taxon>
        <taxon>Kitasatosporales</taxon>
        <taxon>Streptomycetaceae</taxon>
        <taxon>Streptomyces</taxon>
    </lineage>
</organism>
<evidence type="ECO:0000256" key="1">
    <source>
        <dbReference type="SAM" id="MobiDB-lite"/>
    </source>
</evidence>
<name>A0ABS8EH24_9ACTN</name>
<reference evidence="2 3" key="1">
    <citation type="submission" date="2021-08" db="EMBL/GenBank/DDBJ databases">
        <title>Genomic Architecture of Streptomyces flavotricini NGL1 and Streptomyces erythrochromogenes HMS4 With Differential Plant Beneficial attributes and laccase production capabilities.</title>
        <authorList>
            <person name="Salwan R."/>
            <person name="Kaur R."/>
            <person name="Sharma V."/>
        </authorList>
    </citation>
    <scope>NUCLEOTIDE SEQUENCE [LARGE SCALE GENOMIC DNA]</scope>
    <source>
        <strain evidence="2 3">NGL1</strain>
    </source>
</reference>
<evidence type="ECO:0000313" key="3">
    <source>
        <dbReference type="Proteomes" id="UP001520654"/>
    </source>
</evidence>
<dbReference type="EMBL" id="JAINUL010000001">
    <property type="protein sequence ID" value="MCC0100238.1"/>
    <property type="molecule type" value="Genomic_DNA"/>
</dbReference>
<sequence>MYLPARTGRSTALLLSASLVTALAGGLAGCSLINPYASCEGSEPRLKEMASLTILDAKPPRATPPAGHTEVETACDDDSSGGDAWLSAERLYSAPESKTEILGYYTRTATADGWKLEENTSPLHVPADVEGLCFSKGGDGSAMTLTVTFPSGEKYLPVPDFGAGTGVGILVEAEIDGSPIPCWD</sequence>
<evidence type="ECO:0000313" key="2">
    <source>
        <dbReference type="EMBL" id="MCC0100238.1"/>
    </source>
</evidence>
<proteinExistence type="predicted"/>
<protein>
    <recommendedName>
        <fullName evidence="4">Lipoprotein</fullName>
    </recommendedName>
</protein>
<keyword evidence="3" id="KW-1185">Reference proteome</keyword>
<accession>A0ABS8EH24</accession>